<dbReference type="GO" id="GO:0006813">
    <property type="term" value="P:potassium ion transport"/>
    <property type="evidence" value="ECO:0007669"/>
    <property type="project" value="InterPro"/>
</dbReference>
<keyword evidence="1" id="KW-0472">Membrane</keyword>
<protein>
    <submittedName>
        <fullName evidence="4">K+ transport system, NAD-binding component fusedto Ion channel</fullName>
    </submittedName>
    <submittedName>
        <fullName evidence="5">Potassium channel protein</fullName>
    </submittedName>
</protein>
<keyword evidence="1" id="KW-1133">Transmembrane helix</keyword>
<dbReference type="PANTHER" id="PTHR43833:SF9">
    <property type="entry name" value="POTASSIUM CHANNEL PROTEIN YUGO-RELATED"/>
    <property type="match status" value="1"/>
</dbReference>
<name>A0A346PR70_9EURY</name>
<reference evidence="6" key="2">
    <citation type="submission" date="2018-02" db="EMBL/GenBank/DDBJ databases">
        <title>Phenotypic and genomic properties of facultatively anaerobic sulfur-reducing natronoarchaea from hypersaline soda lakes.</title>
        <authorList>
            <person name="Sorokin D.Y."/>
            <person name="Kublanov I.V."/>
            <person name="Roman P."/>
            <person name="Sinninghe Damste J.S."/>
            <person name="Golyshin P.N."/>
            <person name="Rojo D."/>
            <person name="Ciordia S."/>
            <person name="Mena M.D.C."/>
            <person name="Ferrer M."/>
            <person name="Messina E."/>
            <person name="Smedile F."/>
            <person name="La Spada G."/>
            <person name="La Cono V."/>
            <person name="Yakimov M.M."/>
        </authorList>
    </citation>
    <scope>NUCLEOTIDE SEQUENCE [LARGE SCALE GENOMIC DNA]</scope>
    <source>
        <strain evidence="6">AArc-Mg</strain>
    </source>
</reference>
<feature type="domain" description="RCK N-terminal" evidence="2">
    <location>
        <begin position="337"/>
        <end position="445"/>
    </location>
</feature>
<dbReference type="Gene3D" id="3.30.70.1450">
    <property type="entry name" value="Regulator of K+ conductance, C-terminal domain"/>
    <property type="match status" value="2"/>
</dbReference>
<dbReference type="KEGG" id="nag:AArcMg_2014"/>
<dbReference type="PROSITE" id="PS51202">
    <property type="entry name" value="RCK_C"/>
    <property type="match status" value="2"/>
</dbReference>
<keyword evidence="6" id="KW-1185">Reference proteome</keyword>
<keyword evidence="5" id="KW-0406">Ion transport</keyword>
<keyword evidence="5" id="KW-0813">Transport</keyword>
<dbReference type="PROSITE" id="PS51201">
    <property type="entry name" value="RCK_N"/>
    <property type="match status" value="2"/>
</dbReference>
<dbReference type="Pfam" id="PF02080">
    <property type="entry name" value="TrkA_C"/>
    <property type="match status" value="2"/>
</dbReference>
<dbReference type="InterPro" id="IPR050721">
    <property type="entry name" value="Trk_Ktr_HKT_K-transport"/>
</dbReference>
<dbReference type="SUPFAM" id="SSF116726">
    <property type="entry name" value="TrkA C-terminal domain-like"/>
    <property type="match status" value="2"/>
</dbReference>
<evidence type="ECO:0000259" key="2">
    <source>
        <dbReference type="PROSITE" id="PS51201"/>
    </source>
</evidence>
<gene>
    <name evidence="4" type="ORF">AArc1_1660</name>
    <name evidence="5" type="ORF">AArcMg_2014</name>
</gene>
<dbReference type="EMBL" id="CP024047">
    <property type="protein sequence ID" value="AXR77990.1"/>
    <property type="molecule type" value="Genomic_DNA"/>
</dbReference>
<organism evidence="5 6">
    <name type="scientific">Natrarchaeobaculum sulfurireducens</name>
    <dbReference type="NCBI Taxonomy" id="2044521"/>
    <lineage>
        <taxon>Archaea</taxon>
        <taxon>Methanobacteriati</taxon>
        <taxon>Methanobacteriota</taxon>
        <taxon>Stenosarchaea group</taxon>
        <taxon>Halobacteria</taxon>
        <taxon>Halobacteriales</taxon>
        <taxon>Natrialbaceae</taxon>
        <taxon>Natrarchaeobaculum</taxon>
    </lineage>
</organism>
<evidence type="ECO:0000313" key="6">
    <source>
        <dbReference type="Proteomes" id="UP000258613"/>
    </source>
</evidence>
<keyword evidence="5" id="KW-0407">Ion channel</keyword>
<evidence type="ECO:0000259" key="3">
    <source>
        <dbReference type="PROSITE" id="PS51202"/>
    </source>
</evidence>
<dbReference type="SUPFAM" id="SSF51735">
    <property type="entry name" value="NAD(P)-binding Rossmann-fold domains"/>
    <property type="match status" value="2"/>
</dbReference>
<evidence type="ECO:0000313" key="4">
    <source>
        <dbReference type="EMBL" id="AXR77990.1"/>
    </source>
</evidence>
<feature type="domain" description="RCK C-terminal" evidence="3">
    <location>
        <begin position="247"/>
        <end position="331"/>
    </location>
</feature>
<dbReference type="OrthoDB" id="43518at2157"/>
<evidence type="ECO:0000256" key="1">
    <source>
        <dbReference type="SAM" id="Phobius"/>
    </source>
</evidence>
<reference evidence="5" key="3">
    <citation type="journal article" date="2019" name="Int. J. Syst. Evol. Microbiol.">
        <title>Natronolimnobius sulfurireducens sp. nov. and Halalkaliarchaeum desulfuricum gen. nov., sp. nov., the first sulfur-respiring alkaliphilic haloarchaea from hypersaline alkaline lakes.</title>
        <authorList>
            <person name="Sorokin D.Y."/>
            <person name="Yakimov M."/>
            <person name="Messina E."/>
            <person name="Merkel A.Y."/>
            <person name="Bale N.J."/>
            <person name="Sinninghe Damste J.S."/>
        </authorList>
    </citation>
    <scope>NUCLEOTIDE SEQUENCE</scope>
    <source>
        <strain evidence="5">AArc-Mg</strain>
        <strain evidence="4">AArc1</strain>
    </source>
</reference>
<dbReference type="InterPro" id="IPR036721">
    <property type="entry name" value="RCK_C_sf"/>
</dbReference>
<dbReference type="Pfam" id="PF02254">
    <property type="entry name" value="TrkA_N"/>
    <property type="match status" value="2"/>
</dbReference>
<evidence type="ECO:0000313" key="5">
    <source>
        <dbReference type="EMBL" id="AXR82015.1"/>
    </source>
</evidence>
<proteinExistence type="predicted"/>
<dbReference type="InterPro" id="IPR036291">
    <property type="entry name" value="NAD(P)-bd_dom_sf"/>
</dbReference>
<dbReference type="RefSeq" id="WP_117364109.1">
    <property type="nucleotide sequence ID" value="NZ_CP024047.1"/>
</dbReference>
<sequence length="542" mass="58924">MNEWRRRIALTLVAVASIVVSYAVVYQWTLATFEGVEITFFQSVQTVVEVLTTAGFGGDTDHWNHAAVNLLVIAMNVSAVLFVFLALPLFAVPMFREALETEPPTSSRMTNHVIICGHSARDDVLSEELEDADVPYLYVEDDREEVRSLREQGIEAVYGDTEQVATFEAVNAAEARAVVADIDDEVNPTVILSAMRANPELQIVSVARDTDVAPYHRIAGANQLVEGPQVLGEGLGMRAVTSFAEKFRAYVDVETELQVTELLVEENSMLVGETLGDTTVFDELDATVIGGWFDGKFVVSPGPETTIEENSILLVAGHYEDLSELKARPLPTHGDDPERVVVCGHGVVGRAVTETLDRQEIDYDVLDVDPHAGTDIVGDVTDPSTLAEADVENARAAVLALDEDTTTIFATLVLQQLAPDLEIIARVHDHDNVWKLYNAGADFVLSMSVVTGKLLASHLIDGKEILTPQAEFEFVRTKAPALAGRTLAEVDVRSKTNCTIVAVERGDDLLTDLGGDFEIEADDVLIGSGSADATEEFVEFVH</sequence>
<dbReference type="Proteomes" id="UP000258613">
    <property type="component" value="Chromosome"/>
</dbReference>
<keyword evidence="1" id="KW-0812">Transmembrane</keyword>
<accession>A0A346PR70</accession>
<evidence type="ECO:0000313" key="7">
    <source>
        <dbReference type="Proteomes" id="UP000258707"/>
    </source>
</evidence>
<dbReference type="KEGG" id="nan:AArc1_1660"/>
<dbReference type="EMBL" id="CP027033">
    <property type="protein sequence ID" value="AXR82015.1"/>
    <property type="molecule type" value="Genomic_DNA"/>
</dbReference>
<reference evidence="7" key="1">
    <citation type="submission" date="2017-10" db="EMBL/GenBank/DDBJ databases">
        <title>Phenotypic and genomic properties of facultatively anaerobic sulfur-reducing natronoarchaea from hypersaline soda lakes.</title>
        <authorList>
            <person name="Sorokin D.Y."/>
            <person name="Kublanov I.V."/>
            <person name="Roman P."/>
            <person name="Sinninghe Damste J.S."/>
            <person name="Golyshin P.N."/>
            <person name="Rojo D."/>
            <person name="Ciordia S."/>
            <person name="Mena Md.C."/>
            <person name="Ferrer M."/>
            <person name="Messina E."/>
            <person name="Smedile F."/>
            <person name="La Spada G."/>
            <person name="La Cono V."/>
            <person name="Yakimov M.M."/>
        </authorList>
    </citation>
    <scope>NUCLEOTIDE SEQUENCE [LARGE SCALE GENOMIC DNA]</scope>
    <source>
        <strain evidence="7">AArc1</strain>
    </source>
</reference>
<dbReference type="InterPro" id="IPR006037">
    <property type="entry name" value="RCK_C"/>
</dbReference>
<accession>A0A346PEP5</accession>
<dbReference type="Proteomes" id="UP000258707">
    <property type="component" value="Chromosome"/>
</dbReference>
<feature type="domain" description="RCK N-terminal" evidence="2">
    <location>
        <begin position="110"/>
        <end position="226"/>
    </location>
</feature>
<dbReference type="GeneID" id="37642500"/>
<dbReference type="AlphaFoldDB" id="A0A346PR70"/>
<dbReference type="Gene3D" id="3.40.50.720">
    <property type="entry name" value="NAD(P)-binding Rossmann-like Domain"/>
    <property type="match status" value="2"/>
</dbReference>
<feature type="transmembrane region" description="Helical" evidence="1">
    <location>
        <begin position="66"/>
        <end position="90"/>
    </location>
</feature>
<dbReference type="InterPro" id="IPR003148">
    <property type="entry name" value="RCK_N"/>
</dbReference>
<dbReference type="GO" id="GO:0008324">
    <property type="term" value="F:monoatomic cation transmembrane transporter activity"/>
    <property type="evidence" value="ECO:0007669"/>
    <property type="project" value="InterPro"/>
</dbReference>
<dbReference type="PANTHER" id="PTHR43833">
    <property type="entry name" value="POTASSIUM CHANNEL PROTEIN 2-RELATED-RELATED"/>
    <property type="match status" value="1"/>
</dbReference>
<feature type="domain" description="RCK C-terminal" evidence="3">
    <location>
        <begin position="457"/>
        <end position="542"/>
    </location>
</feature>